<proteinExistence type="predicted"/>
<dbReference type="Proteomes" id="UP001148018">
    <property type="component" value="Unassembled WGS sequence"/>
</dbReference>
<evidence type="ECO:0000313" key="2">
    <source>
        <dbReference type="Proteomes" id="UP001148018"/>
    </source>
</evidence>
<dbReference type="OrthoDB" id="6775891at2759"/>
<reference evidence="1" key="1">
    <citation type="submission" date="2022-07" db="EMBL/GenBank/DDBJ databases">
        <title>Chromosome-level genome of Muraenolepis orangiensis.</title>
        <authorList>
            <person name="Kim J."/>
        </authorList>
    </citation>
    <scope>NUCLEOTIDE SEQUENCE</scope>
    <source>
        <strain evidence="1">KU_S4_2022</strain>
        <tissue evidence="1">Muscle</tissue>
    </source>
</reference>
<protein>
    <submittedName>
        <fullName evidence="1">Uncharacterized protein</fullName>
    </submittedName>
</protein>
<keyword evidence="2" id="KW-1185">Reference proteome</keyword>
<gene>
    <name evidence="1" type="ORF">NHX12_033518</name>
</gene>
<accession>A0A9Q0II19</accession>
<dbReference type="EMBL" id="JANIIK010000048">
    <property type="protein sequence ID" value="KAJ3599559.1"/>
    <property type="molecule type" value="Genomic_DNA"/>
</dbReference>
<dbReference type="AlphaFoldDB" id="A0A9Q0II19"/>
<name>A0A9Q0II19_9TELE</name>
<sequence length="84" mass="9395">MSGSVILDTTNTGTVAPSRDRQILRVVLVEQPGAHQQPIHPPREVNGQNTEKVETYRYLGTTVDHILAFKLKSETIFSKCQPHL</sequence>
<organism evidence="1 2">
    <name type="scientific">Muraenolepis orangiensis</name>
    <name type="common">Patagonian moray cod</name>
    <dbReference type="NCBI Taxonomy" id="630683"/>
    <lineage>
        <taxon>Eukaryota</taxon>
        <taxon>Metazoa</taxon>
        <taxon>Chordata</taxon>
        <taxon>Craniata</taxon>
        <taxon>Vertebrata</taxon>
        <taxon>Euteleostomi</taxon>
        <taxon>Actinopterygii</taxon>
        <taxon>Neopterygii</taxon>
        <taxon>Teleostei</taxon>
        <taxon>Neoteleostei</taxon>
        <taxon>Acanthomorphata</taxon>
        <taxon>Zeiogadaria</taxon>
        <taxon>Gadariae</taxon>
        <taxon>Gadiformes</taxon>
        <taxon>Muraenolepidoidei</taxon>
        <taxon>Muraenolepididae</taxon>
        <taxon>Muraenolepis</taxon>
    </lineage>
</organism>
<comment type="caution">
    <text evidence="1">The sequence shown here is derived from an EMBL/GenBank/DDBJ whole genome shotgun (WGS) entry which is preliminary data.</text>
</comment>
<evidence type="ECO:0000313" key="1">
    <source>
        <dbReference type="EMBL" id="KAJ3599559.1"/>
    </source>
</evidence>